<protein>
    <submittedName>
        <fullName evidence="2">Uncharacterized protein</fullName>
    </submittedName>
</protein>
<feature type="region of interest" description="Disordered" evidence="1">
    <location>
        <begin position="607"/>
        <end position="781"/>
    </location>
</feature>
<dbReference type="OrthoDB" id="3438840at2759"/>
<evidence type="ECO:0000313" key="3">
    <source>
        <dbReference type="Proteomes" id="UP000664521"/>
    </source>
</evidence>
<feature type="compositionally biased region" description="Polar residues" evidence="1">
    <location>
        <begin position="456"/>
        <end position="472"/>
    </location>
</feature>
<feature type="compositionally biased region" description="Acidic residues" evidence="1">
    <location>
        <begin position="358"/>
        <end position="368"/>
    </location>
</feature>
<feature type="compositionally biased region" description="Basic and acidic residues" evidence="1">
    <location>
        <begin position="76"/>
        <end position="98"/>
    </location>
</feature>
<organism evidence="2 3">
    <name type="scientific">Heterodermia speciosa</name>
    <dbReference type="NCBI Taxonomy" id="116794"/>
    <lineage>
        <taxon>Eukaryota</taxon>
        <taxon>Fungi</taxon>
        <taxon>Dikarya</taxon>
        <taxon>Ascomycota</taxon>
        <taxon>Pezizomycotina</taxon>
        <taxon>Lecanoromycetes</taxon>
        <taxon>OSLEUM clade</taxon>
        <taxon>Lecanoromycetidae</taxon>
        <taxon>Caliciales</taxon>
        <taxon>Physciaceae</taxon>
        <taxon>Heterodermia</taxon>
    </lineage>
</organism>
<proteinExistence type="predicted"/>
<feature type="compositionally biased region" description="Polar residues" evidence="1">
    <location>
        <begin position="515"/>
        <end position="528"/>
    </location>
</feature>
<feature type="compositionally biased region" description="Polar residues" evidence="1">
    <location>
        <begin position="1"/>
        <end position="18"/>
    </location>
</feature>
<feature type="compositionally biased region" description="Polar residues" evidence="1">
    <location>
        <begin position="674"/>
        <end position="685"/>
    </location>
</feature>
<feature type="compositionally biased region" description="Low complexity" evidence="1">
    <location>
        <begin position="217"/>
        <end position="231"/>
    </location>
</feature>
<feature type="region of interest" description="Disordered" evidence="1">
    <location>
        <begin position="212"/>
        <end position="232"/>
    </location>
</feature>
<feature type="region of interest" description="Disordered" evidence="1">
    <location>
        <begin position="276"/>
        <end position="311"/>
    </location>
</feature>
<evidence type="ECO:0000313" key="2">
    <source>
        <dbReference type="EMBL" id="CAF9935977.1"/>
    </source>
</evidence>
<feature type="region of interest" description="Disordered" evidence="1">
    <location>
        <begin position="1"/>
        <end position="172"/>
    </location>
</feature>
<accession>A0A8H3IPX2</accession>
<reference evidence="2" key="1">
    <citation type="submission" date="2021-03" db="EMBL/GenBank/DDBJ databases">
        <authorList>
            <person name="Tagirdzhanova G."/>
        </authorList>
    </citation>
    <scope>NUCLEOTIDE SEQUENCE</scope>
</reference>
<sequence length="851" mass="92032">MQLLSTSHAPSGVPSPTLTDPDMILPYHSPSGSTPATPRSAQQIPSASLFEKIASGEGTDLDGGDEMKGAVRRLFRNGDRSKTQKSADMKATNPRDPDSGMNGSSMLASSPALPDNPPSSGTQAAESDWNGFDGVHGGRDTPDEEIADFKDVGPPTYAFPPLDNEKDGFSAPPDIEDDDPYSHAAMSIRAEQILANAKKRLTNMEGNLNRARSTLHNRPSSSMSSFPNRSPDPVSLYTIPKGNLSHSKHRQMYPASSAISNKGHNRVFSETSVPSSLHTQGQVHGGDNPAAGASITVESGPLDSSGEDNTENAHNWFWTGLTRNTSYTHRHNNQLPALEEDGPATESFEPSPTVKDIVEEEDEDDIESETLSKEVEPMRSTSSPFENSPIMGLTRARSTTQMRDLRDQMQDLKGKISSLKRRAREDSMRRRSMQSLRTPSPFTAAENWYGDEPGLRQSSPRISNGTGSSSANGKHRSRESDQSSEPSRDPTSRVLKDPGQGFDGTGLDLTPRNYAPTQSTASDKTQSEGILETPVEGSLSGSSTESPAKASGRSLDDLVQDPDLISERDSLYGDQDYHDTSPSPVGERHEDRPDAFDYETFFLHSGTGTLARKGHSRNSSHSSMYSVETTRPTYALTDDSFEPGNDTKSIPAEASPKRAISRQKERGHMRSDSGESISTVATFATATEGKGSDGEGDEDEWILHRPMAGAWTNDQSSKRKISPRSLYSPSGDLARTGSGSSKRTAGSRKVAPNANGANSIPVPIPSVPAHHLDGAPVSPSSTTLAVLSREAAQMSEGDRNTIEMLVNSLSKVCARLKEGGEENARYEERVWRRRLDTARRVLDGEMNGEAF</sequence>
<keyword evidence="3" id="KW-1185">Reference proteome</keyword>
<gene>
    <name evidence="2" type="ORF">HETSPECPRED_009967</name>
</gene>
<feature type="compositionally biased region" description="Polar residues" evidence="1">
    <location>
        <begin position="30"/>
        <end position="46"/>
    </location>
</feature>
<dbReference type="AlphaFoldDB" id="A0A8H3IPX2"/>
<dbReference type="Proteomes" id="UP000664521">
    <property type="component" value="Unassembled WGS sequence"/>
</dbReference>
<feature type="compositionally biased region" description="Basic and acidic residues" evidence="1">
    <location>
        <begin position="662"/>
        <end position="673"/>
    </location>
</feature>
<feature type="region of interest" description="Disordered" evidence="1">
    <location>
        <begin position="336"/>
        <end position="594"/>
    </location>
</feature>
<feature type="compositionally biased region" description="Basic and acidic residues" evidence="1">
    <location>
        <begin position="478"/>
        <end position="496"/>
    </location>
</feature>
<comment type="caution">
    <text evidence="2">The sequence shown here is derived from an EMBL/GenBank/DDBJ whole genome shotgun (WGS) entry which is preliminary data.</text>
</comment>
<name>A0A8H3IPX2_9LECA</name>
<dbReference type="EMBL" id="CAJPDS010000087">
    <property type="protein sequence ID" value="CAF9935977.1"/>
    <property type="molecule type" value="Genomic_DNA"/>
</dbReference>
<feature type="compositionally biased region" description="Basic and acidic residues" evidence="1">
    <location>
        <begin position="136"/>
        <end position="151"/>
    </location>
</feature>
<evidence type="ECO:0000256" key="1">
    <source>
        <dbReference type="SAM" id="MobiDB-lite"/>
    </source>
</evidence>
<feature type="compositionally biased region" description="Basic and acidic residues" evidence="1">
    <location>
        <begin position="565"/>
        <end position="579"/>
    </location>
</feature>
<feature type="compositionally biased region" description="Basic and acidic residues" evidence="1">
    <location>
        <begin position="403"/>
        <end position="414"/>
    </location>
</feature>